<feature type="compositionally biased region" description="Low complexity" evidence="1">
    <location>
        <begin position="75"/>
        <end position="85"/>
    </location>
</feature>
<protein>
    <submittedName>
        <fullName evidence="2">Uncharacterized protein</fullName>
    </submittedName>
</protein>
<gene>
    <name evidence="2" type="ORF">L227DRAFT_143387</name>
</gene>
<accession>A0A5C2SRC5</accession>
<dbReference type="AlphaFoldDB" id="A0A5C2SRC5"/>
<dbReference type="Proteomes" id="UP000313359">
    <property type="component" value="Unassembled WGS sequence"/>
</dbReference>
<name>A0A5C2SRC5_9APHY</name>
<feature type="region of interest" description="Disordered" evidence="1">
    <location>
        <begin position="138"/>
        <end position="266"/>
    </location>
</feature>
<reference evidence="2" key="1">
    <citation type="journal article" date="2018" name="Genome Biol. Evol.">
        <title>Genomics and development of Lentinus tigrinus, a white-rot wood-decaying mushroom with dimorphic fruiting bodies.</title>
        <authorList>
            <person name="Wu B."/>
            <person name="Xu Z."/>
            <person name="Knudson A."/>
            <person name="Carlson A."/>
            <person name="Chen N."/>
            <person name="Kovaka S."/>
            <person name="LaButti K."/>
            <person name="Lipzen A."/>
            <person name="Pennachio C."/>
            <person name="Riley R."/>
            <person name="Schakwitz W."/>
            <person name="Umezawa K."/>
            <person name="Ohm R.A."/>
            <person name="Grigoriev I.V."/>
            <person name="Nagy L.G."/>
            <person name="Gibbons J."/>
            <person name="Hibbett D."/>
        </authorList>
    </citation>
    <scope>NUCLEOTIDE SEQUENCE [LARGE SCALE GENOMIC DNA]</scope>
    <source>
        <strain evidence="2">ALCF2SS1-6</strain>
    </source>
</reference>
<dbReference type="OrthoDB" id="2757528at2759"/>
<dbReference type="EMBL" id="ML122251">
    <property type="protein sequence ID" value="RPD66392.1"/>
    <property type="molecule type" value="Genomic_DNA"/>
</dbReference>
<feature type="compositionally biased region" description="Basic and acidic residues" evidence="1">
    <location>
        <begin position="138"/>
        <end position="151"/>
    </location>
</feature>
<evidence type="ECO:0000313" key="3">
    <source>
        <dbReference type="Proteomes" id="UP000313359"/>
    </source>
</evidence>
<evidence type="ECO:0000256" key="1">
    <source>
        <dbReference type="SAM" id="MobiDB-lite"/>
    </source>
</evidence>
<feature type="region of interest" description="Disordered" evidence="1">
    <location>
        <begin position="1"/>
        <end position="86"/>
    </location>
</feature>
<sequence length="266" mass="29408">MSYRPSAPRPIPNYQRAQRRSPSPPARRAYSRFSQDGSDSSQSQGWSSPRPRSSASRSSGGHSSDLIFPMDSERGSNSSSSRQGSVEPDFLYETPCGDQAAWDPAAMPVCSRCGHAFYGHVPPPARARVATICPPCSRRESQERIQQRASDDDFYDTSESGSRSHHRGRPAERALSSHVPQQQGYDPRTGRRRVNTTHIIARPFPFYGAPAPSRQAPQPYPPSAWVDPLPHATPVRSPPASNISRPRTADPFGVSSSSRYTHNRRQ</sequence>
<feature type="compositionally biased region" description="Low complexity" evidence="1">
    <location>
        <begin position="26"/>
        <end position="64"/>
    </location>
</feature>
<organism evidence="2 3">
    <name type="scientific">Lentinus tigrinus ALCF2SS1-6</name>
    <dbReference type="NCBI Taxonomy" id="1328759"/>
    <lineage>
        <taxon>Eukaryota</taxon>
        <taxon>Fungi</taxon>
        <taxon>Dikarya</taxon>
        <taxon>Basidiomycota</taxon>
        <taxon>Agaricomycotina</taxon>
        <taxon>Agaricomycetes</taxon>
        <taxon>Polyporales</taxon>
        <taxon>Polyporaceae</taxon>
        <taxon>Lentinus</taxon>
    </lineage>
</organism>
<proteinExistence type="predicted"/>
<keyword evidence="3" id="KW-1185">Reference proteome</keyword>
<evidence type="ECO:0000313" key="2">
    <source>
        <dbReference type="EMBL" id="RPD66392.1"/>
    </source>
</evidence>